<dbReference type="InterPro" id="IPR011032">
    <property type="entry name" value="GroES-like_sf"/>
</dbReference>
<dbReference type="SUPFAM" id="SSF50129">
    <property type="entry name" value="GroES-like"/>
    <property type="match status" value="1"/>
</dbReference>
<dbReference type="Gene3D" id="3.90.180.10">
    <property type="entry name" value="Medium-chain alcohol dehydrogenases, catalytic domain"/>
    <property type="match status" value="1"/>
</dbReference>
<dbReference type="PANTHER" id="PTHR43677">
    <property type="entry name" value="SHORT-CHAIN DEHYDROGENASE/REDUCTASE"/>
    <property type="match status" value="1"/>
</dbReference>
<dbReference type="InterPro" id="IPR020843">
    <property type="entry name" value="ER"/>
</dbReference>
<dbReference type="Pfam" id="PF00107">
    <property type="entry name" value="ADH_zinc_N"/>
    <property type="match status" value="1"/>
</dbReference>
<dbReference type="Gene3D" id="3.40.50.720">
    <property type="entry name" value="NAD(P)-binding Rossmann-like Domain"/>
    <property type="match status" value="1"/>
</dbReference>
<sequence length="333" mass="35752">MSNQTSLAYRITSDGHRVRGDWANVPIADVGAGELLIRTSYSSVNYKDALAATGAGNVVRTFPLIGGIDVAGEVVQSTDSRFHEGDRIVVTGFALGEEHDGGYSQWVRVPADWAVPLPDGMTAWESMALGTAGITAALAIHRLEHNGLRPDQGPVAVTGASGGTGSLAVSMLAGRGYDVAAVTGKEHAHDYLRRLGAAQVVERPTAPERVRPLESARWAGAVDAVGGDLLTWLIRTTQRHGSIATFGNVGGHELSTSVLPFILRGISLLGVNTGSFSHQLRRQLWQRMNDDLRPRHLDEITRTIDFHQLPKAFDEFLTGRVRGRVVVRVNGAS</sequence>
<dbReference type="EMBL" id="JBEPCU010000087">
    <property type="protein sequence ID" value="MER6977040.1"/>
    <property type="molecule type" value="Genomic_DNA"/>
</dbReference>
<evidence type="ECO:0000313" key="2">
    <source>
        <dbReference type="EMBL" id="MER6977040.1"/>
    </source>
</evidence>
<dbReference type="InterPro" id="IPR014188">
    <property type="entry name" value="Acrylyl-CoA_reductase_AcuI"/>
</dbReference>
<reference evidence="2 3" key="1">
    <citation type="submission" date="2024-06" db="EMBL/GenBank/DDBJ databases">
        <title>The Natural Products Discovery Center: Release of the First 8490 Sequenced Strains for Exploring Actinobacteria Biosynthetic Diversity.</title>
        <authorList>
            <person name="Kalkreuter E."/>
            <person name="Kautsar S.A."/>
            <person name="Yang D."/>
            <person name="Bader C.D."/>
            <person name="Teijaro C.N."/>
            <person name="Fluegel L."/>
            <person name="Davis C.M."/>
            <person name="Simpson J.R."/>
            <person name="Lauterbach L."/>
            <person name="Steele A.D."/>
            <person name="Gui C."/>
            <person name="Meng S."/>
            <person name="Li G."/>
            <person name="Viehrig K."/>
            <person name="Ye F."/>
            <person name="Su P."/>
            <person name="Kiefer A.F."/>
            <person name="Nichols A."/>
            <person name="Cepeda A.J."/>
            <person name="Yan W."/>
            <person name="Fan B."/>
            <person name="Jiang Y."/>
            <person name="Adhikari A."/>
            <person name="Zheng C.-J."/>
            <person name="Schuster L."/>
            <person name="Cowan T.M."/>
            <person name="Smanski M.J."/>
            <person name="Chevrette M.G."/>
            <person name="De Carvalho L.P.S."/>
            <person name="Shen B."/>
        </authorList>
    </citation>
    <scope>NUCLEOTIDE SEQUENCE [LARGE SCALE GENOMIC DNA]</scope>
    <source>
        <strain evidence="2 3">NPDC000634</strain>
    </source>
</reference>
<keyword evidence="3" id="KW-1185">Reference proteome</keyword>
<dbReference type="CDD" id="cd05280">
    <property type="entry name" value="MDR_yhdh_yhfp"/>
    <property type="match status" value="1"/>
</dbReference>
<keyword evidence="2" id="KW-0560">Oxidoreductase</keyword>
<feature type="domain" description="Enoyl reductase (ER)" evidence="1">
    <location>
        <begin position="20"/>
        <end position="327"/>
    </location>
</feature>
<evidence type="ECO:0000259" key="1">
    <source>
        <dbReference type="SMART" id="SM00829"/>
    </source>
</evidence>
<dbReference type="GO" id="GO:0043958">
    <property type="term" value="F:acryloyl-CoA reductase (NADH) activity"/>
    <property type="evidence" value="ECO:0007669"/>
    <property type="project" value="UniProtKB-EC"/>
</dbReference>
<dbReference type="SUPFAM" id="SSF51735">
    <property type="entry name" value="NAD(P)-binding Rossmann-fold domains"/>
    <property type="match status" value="1"/>
</dbReference>
<dbReference type="Pfam" id="PF08240">
    <property type="entry name" value="ADH_N"/>
    <property type="match status" value="1"/>
</dbReference>
<dbReference type="NCBIfam" id="TIGR02823">
    <property type="entry name" value="oxido_YhdH"/>
    <property type="match status" value="1"/>
</dbReference>
<dbReference type="EC" id="1.3.1.95" evidence="2"/>
<organism evidence="2 3">
    <name type="scientific">Streptomyces carpinensis</name>
    <dbReference type="NCBI Taxonomy" id="66369"/>
    <lineage>
        <taxon>Bacteria</taxon>
        <taxon>Bacillati</taxon>
        <taxon>Actinomycetota</taxon>
        <taxon>Actinomycetes</taxon>
        <taxon>Kitasatosporales</taxon>
        <taxon>Streptomycetaceae</taxon>
        <taxon>Streptomyces</taxon>
    </lineage>
</organism>
<proteinExistence type="predicted"/>
<dbReference type="Proteomes" id="UP001458415">
    <property type="component" value="Unassembled WGS sequence"/>
</dbReference>
<dbReference type="PANTHER" id="PTHR43677:SF1">
    <property type="entry name" value="ACRYLYL-COA REDUCTASE ACUI-RELATED"/>
    <property type="match status" value="1"/>
</dbReference>
<dbReference type="SMART" id="SM00829">
    <property type="entry name" value="PKS_ER"/>
    <property type="match status" value="1"/>
</dbReference>
<accession>A0ABV1VYM3</accession>
<dbReference type="InterPro" id="IPR051397">
    <property type="entry name" value="Zn-ADH-like_protein"/>
</dbReference>
<protein>
    <submittedName>
        <fullName evidence="2">Acryloyl-CoA reductase</fullName>
        <ecNumber evidence="2">1.3.1.95</ecNumber>
    </submittedName>
</protein>
<dbReference type="RefSeq" id="WP_086730691.1">
    <property type="nucleotide sequence ID" value="NZ_MUBM01000437.1"/>
</dbReference>
<evidence type="ECO:0000313" key="3">
    <source>
        <dbReference type="Proteomes" id="UP001458415"/>
    </source>
</evidence>
<dbReference type="InterPro" id="IPR036291">
    <property type="entry name" value="NAD(P)-bd_dom_sf"/>
</dbReference>
<gene>
    <name evidence="2" type="ORF">ABT317_08390</name>
</gene>
<dbReference type="InterPro" id="IPR013149">
    <property type="entry name" value="ADH-like_C"/>
</dbReference>
<dbReference type="InterPro" id="IPR013154">
    <property type="entry name" value="ADH-like_N"/>
</dbReference>
<comment type="caution">
    <text evidence="2">The sequence shown here is derived from an EMBL/GenBank/DDBJ whole genome shotgun (WGS) entry which is preliminary data.</text>
</comment>
<name>A0ABV1VYM3_9ACTN</name>